<sequence length="482" mass="55957">MNTLSRYWKIWRINPAAENLGYKQISVTVAQDFVNHQVDDVKNNQTQNILLSCFHAETSEMNKLNSARAGLCLRCYVSEPILKQCKKIASLFSGEKQFTYRDLLPFVLNDDGEKLIVLDRDGKTQLMIDDDCQIKPSSYKLFSVTILQTFNAELQSRMSLDNWAYLQTKQNPELKKFLSEFGFNHLSDWALLNRTGSKQLERFLMQERYVVEAFHAVYRRDRQQQQIKGAKKCPDPTNAQLQEMLIYLQQHQIWINTPVQLMKELKQIVQQLRQYDIWSSRESLDIYDVESGTYVPRPDLSSSSLDLVAVEEQEFSQFLKEHLYTTLTQTIKQQVEANIDKLQKSKKYAPFAQKYIQGLELYYHKAMSLKEITPKLGMTSWDQARRILNPGELLSKVRAKTVEQMLESVLKKAAEKGLTKIPPEANYLIAITEQIESYIDGEIFQQAAEEIRAGQNRNMSSVYAQAIRCYIQEFTSNCISIR</sequence>
<comment type="caution">
    <text evidence="1">The sequence shown here is derived from an EMBL/GenBank/DDBJ whole genome shotgun (WGS) entry which is preliminary data.</text>
</comment>
<evidence type="ECO:0000313" key="2">
    <source>
        <dbReference type="Proteomes" id="UP000620559"/>
    </source>
</evidence>
<dbReference type="Proteomes" id="UP000620559">
    <property type="component" value="Unassembled WGS sequence"/>
</dbReference>
<proteinExistence type="predicted"/>
<dbReference type="RefSeq" id="WP_193919321.1">
    <property type="nucleotide sequence ID" value="NZ_JADEWL010000021.1"/>
</dbReference>
<organism evidence="1 2">
    <name type="scientific">Plectonema cf. radiosum LEGE 06105</name>
    <dbReference type="NCBI Taxonomy" id="945769"/>
    <lineage>
        <taxon>Bacteria</taxon>
        <taxon>Bacillati</taxon>
        <taxon>Cyanobacteriota</taxon>
        <taxon>Cyanophyceae</taxon>
        <taxon>Oscillatoriophycideae</taxon>
        <taxon>Oscillatoriales</taxon>
        <taxon>Microcoleaceae</taxon>
        <taxon>Plectonema</taxon>
    </lineage>
</organism>
<dbReference type="EMBL" id="JADEWL010000021">
    <property type="protein sequence ID" value="MBE9212927.1"/>
    <property type="molecule type" value="Genomic_DNA"/>
</dbReference>
<accession>A0A8J7F198</accession>
<protein>
    <submittedName>
        <fullName evidence="1">Uncharacterized protein</fullName>
    </submittedName>
</protein>
<dbReference type="AlphaFoldDB" id="A0A8J7F198"/>
<name>A0A8J7F198_9CYAN</name>
<gene>
    <name evidence="1" type="ORF">IQ247_09530</name>
</gene>
<keyword evidence="2" id="KW-1185">Reference proteome</keyword>
<evidence type="ECO:0000313" key="1">
    <source>
        <dbReference type="EMBL" id="MBE9212927.1"/>
    </source>
</evidence>
<reference evidence="1" key="1">
    <citation type="submission" date="2020-10" db="EMBL/GenBank/DDBJ databases">
        <authorList>
            <person name="Castelo-Branco R."/>
            <person name="Eusebio N."/>
            <person name="Adriana R."/>
            <person name="Vieira A."/>
            <person name="Brugerolle De Fraissinette N."/>
            <person name="Rezende De Castro R."/>
            <person name="Schneider M.P."/>
            <person name="Vasconcelos V."/>
            <person name="Leao P.N."/>
        </authorList>
    </citation>
    <scope>NUCLEOTIDE SEQUENCE</scope>
    <source>
        <strain evidence="1">LEGE 06105</strain>
    </source>
</reference>